<organism evidence="4 5">
    <name type="scientific">Halteria grandinella</name>
    <dbReference type="NCBI Taxonomy" id="5974"/>
    <lineage>
        <taxon>Eukaryota</taxon>
        <taxon>Sar</taxon>
        <taxon>Alveolata</taxon>
        <taxon>Ciliophora</taxon>
        <taxon>Intramacronucleata</taxon>
        <taxon>Spirotrichea</taxon>
        <taxon>Stichotrichia</taxon>
        <taxon>Sporadotrichida</taxon>
        <taxon>Halteriidae</taxon>
        <taxon>Halteria</taxon>
    </lineage>
</organism>
<dbReference type="InterPro" id="IPR035927">
    <property type="entry name" value="DUSP-like_sf"/>
</dbReference>
<feature type="domain" description="DUSP" evidence="3">
    <location>
        <begin position="218"/>
        <end position="321"/>
    </location>
</feature>
<feature type="compositionally biased region" description="Polar residues" evidence="1">
    <location>
        <begin position="631"/>
        <end position="644"/>
    </location>
</feature>
<feature type="compositionally biased region" description="Basic and acidic residues" evidence="1">
    <location>
        <begin position="778"/>
        <end position="808"/>
    </location>
</feature>
<evidence type="ECO:0000259" key="2">
    <source>
        <dbReference type="PROSITE" id="PS50235"/>
    </source>
</evidence>
<dbReference type="SMART" id="SM00695">
    <property type="entry name" value="DUSP"/>
    <property type="match status" value="1"/>
</dbReference>
<comment type="caution">
    <text evidence="4">The sequence shown here is derived from an EMBL/GenBank/DDBJ whole genome shotgun (WGS) entry which is preliminary data.</text>
</comment>
<dbReference type="InterPro" id="IPR006615">
    <property type="entry name" value="Pept_C19_DUSP"/>
</dbReference>
<dbReference type="Gene3D" id="3.30.2230.10">
    <property type="entry name" value="DUSP-like"/>
    <property type="match status" value="1"/>
</dbReference>
<dbReference type="InterPro" id="IPR018200">
    <property type="entry name" value="USP_CS"/>
</dbReference>
<feature type="region of interest" description="Disordered" evidence="1">
    <location>
        <begin position="624"/>
        <end position="644"/>
    </location>
</feature>
<dbReference type="PANTHER" id="PTHR21646:SF46">
    <property type="entry name" value="UBIQUITIN CARBOXYL-TERMINAL HYDROLASE"/>
    <property type="match status" value="1"/>
</dbReference>
<feature type="region of interest" description="Disordered" evidence="1">
    <location>
        <begin position="987"/>
        <end position="1006"/>
    </location>
</feature>
<dbReference type="PANTHER" id="PTHR21646">
    <property type="entry name" value="UBIQUITIN CARBOXYL-TERMINAL HYDROLASE"/>
    <property type="match status" value="1"/>
</dbReference>
<dbReference type="SUPFAM" id="SSF143791">
    <property type="entry name" value="DUSP-like"/>
    <property type="match status" value="1"/>
</dbReference>
<feature type="region of interest" description="Disordered" evidence="1">
    <location>
        <begin position="756"/>
        <end position="808"/>
    </location>
</feature>
<dbReference type="Gene3D" id="3.90.70.10">
    <property type="entry name" value="Cysteine proteinases"/>
    <property type="match status" value="2"/>
</dbReference>
<evidence type="ECO:0000259" key="3">
    <source>
        <dbReference type="PROSITE" id="PS51283"/>
    </source>
</evidence>
<dbReference type="AlphaFoldDB" id="A0A8J8P1A0"/>
<evidence type="ECO:0000256" key="1">
    <source>
        <dbReference type="SAM" id="MobiDB-lite"/>
    </source>
</evidence>
<dbReference type="Proteomes" id="UP000785679">
    <property type="component" value="Unassembled WGS sequence"/>
</dbReference>
<feature type="domain" description="USP" evidence="2">
    <location>
        <begin position="500"/>
        <end position="1114"/>
    </location>
</feature>
<gene>
    <name evidence="4" type="ORF">FGO68_gene7514</name>
</gene>
<name>A0A8J8P1A0_HALGN</name>
<feature type="compositionally biased region" description="Polar residues" evidence="1">
    <location>
        <begin position="445"/>
        <end position="467"/>
    </location>
</feature>
<dbReference type="Pfam" id="PF00443">
    <property type="entry name" value="UCH"/>
    <property type="match status" value="1"/>
</dbReference>
<reference evidence="4" key="1">
    <citation type="submission" date="2019-06" db="EMBL/GenBank/DDBJ databases">
        <authorList>
            <person name="Zheng W."/>
        </authorList>
    </citation>
    <scope>NUCLEOTIDE SEQUENCE</scope>
    <source>
        <strain evidence="4">QDHG01</strain>
    </source>
</reference>
<dbReference type="InterPro" id="IPR001394">
    <property type="entry name" value="Peptidase_C19_UCH"/>
</dbReference>
<dbReference type="InterPro" id="IPR028889">
    <property type="entry name" value="USP"/>
</dbReference>
<dbReference type="Pfam" id="PF06337">
    <property type="entry name" value="DUSP"/>
    <property type="match status" value="1"/>
</dbReference>
<evidence type="ECO:0000313" key="4">
    <source>
        <dbReference type="EMBL" id="TNV85227.1"/>
    </source>
</evidence>
<feature type="region of interest" description="Disordered" evidence="1">
    <location>
        <begin position="658"/>
        <end position="680"/>
    </location>
</feature>
<keyword evidence="5" id="KW-1185">Reference proteome</keyword>
<accession>A0A8J8P1A0</accession>
<evidence type="ECO:0008006" key="6">
    <source>
        <dbReference type="Google" id="ProtNLM"/>
    </source>
</evidence>
<dbReference type="InterPro" id="IPR038765">
    <property type="entry name" value="Papain-like_cys_pep_sf"/>
</dbReference>
<dbReference type="SUPFAM" id="SSF54001">
    <property type="entry name" value="Cysteine proteinases"/>
    <property type="match status" value="1"/>
</dbReference>
<dbReference type="PROSITE" id="PS50235">
    <property type="entry name" value="USP_3"/>
    <property type="match status" value="1"/>
</dbReference>
<dbReference type="InterPro" id="IPR050185">
    <property type="entry name" value="Ub_carboxyl-term_hydrolase"/>
</dbReference>
<evidence type="ECO:0000313" key="5">
    <source>
        <dbReference type="Proteomes" id="UP000785679"/>
    </source>
</evidence>
<feature type="region of interest" description="Disordered" evidence="1">
    <location>
        <begin position="445"/>
        <end position="499"/>
    </location>
</feature>
<protein>
    <recommendedName>
        <fullName evidence="6">Ubiquitinyl hydrolase 1</fullName>
    </recommendedName>
</protein>
<dbReference type="PROSITE" id="PS00973">
    <property type="entry name" value="USP_2"/>
    <property type="match status" value="1"/>
</dbReference>
<dbReference type="GO" id="GO:0004843">
    <property type="term" value="F:cysteine-type deubiquitinase activity"/>
    <property type="evidence" value="ECO:0007669"/>
    <property type="project" value="InterPro"/>
</dbReference>
<dbReference type="EMBL" id="RRYP01002016">
    <property type="protein sequence ID" value="TNV85227.1"/>
    <property type="molecule type" value="Genomic_DNA"/>
</dbReference>
<dbReference type="PROSITE" id="PS00972">
    <property type="entry name" value="USP_1"/>
    <property type="match status" value="1"/>
</dbReference>
<dbReference type="OrthoDB" id="291485at2759"/>
<dbReference type="PROSITE" id="PS51283">
    <property type="entry name" value="DUSP"/>
    <property type="match status" value="1"/>
</dbReference>
<dbReference type="GO" id="GO:0016579">
    <property type="term" value="P:protein deubiquitination"/>
    <property type="evidence" value="ECO:0007669"/>
    <property type="project" value="InterPro"/>
</dbReference>
<proteinExistence type="predicted"/>
<sequence length="1120" mass="127258">MFGPMGIAPKKKSLAEKGPEEYLICGDCKIQIEKSRYKMHVQQVHQKSALSRLIGGVTDPPNSIFEEVNMKYGSTMKQPTDSASSMQKNEQQIQKNITAKPEMAITSQVINTTQGSKRGGASKAMKAILGHGLTKFGLQELEKGDLFDVMHYPSDMSITGQDHRPTFGNRQRHSVGGNLSSQPMRNGLFSQNMFDADQSLYNQLPQYRAMARFQNEWDPLKDRRLTESKLFKESHLFINNVQQKRYLICKDWFNEWMSFLYQQNDSCPRSIDNTELASRIINEGYQNLRKNIDYFEFPQQTWKQLYSIYRGGPIILININGRVEIEPEMKPAQNQSTLMVMKHVKVVNQSFLSSKASDNGREEYEQDSFMIRVANGHSRQVEVTLNSGSIRPQDLQMTVASLQSKGKTKFVISSTLHDDSLETEEASITPGIGPLAMHQRVNQGQFNTKKQSTAQSSDGNRSFNSGGHRSRFGSRKGSDSSNGRMPVLSKQRQDLPPGLVGLDNQGNNCYMNATVQSILGLEQIVKSIDDLKQRMKSDKTPFTVSLLRITQHAVVAHTTFQQDQAKSASMNRRQVRKSYHANPHLTPIMLQKLVHQKFQPILQHDAHEFFIFLMTQVSDEIQKLNKKPSPRAQTDVNDSQINPSNLLQLQKKAKTLTELEDSSKRVESKEHDGDGSSQELENKNFDDLLLDDINVSLISIPEEPIVISARKKLTFQANSTVDGIEGISQSLQDNFLMQKSSFYTKNTIKQQFDQIKRDKTGATTASGKQYDGAPPFRLRTDDDMPRGLQDNNDREPNRGRQETQERWDQYQERNKSFVDHLFTGLYRSTVTCERCRLNSVTYDPFMVISVPVVGTAISECMEQFFAEEKLQNYFCIGCKQDSQNATLKVSIAHHPELLVIHLKRFQSFLGMPQSSSNNNSKGKGTTQVIQQQYMKKIRDFISYPLRLEMAPDVIYRLRSVVVHWGSLEHGHYVAVVGKNINTVPAQKSANTSVPPQKRKAETVQTSQNCESLSNVQPVDTNAKYSHTTLNTENNLHNKLQNIGRNRTATSHNDEASIPSIITQPQQLPPEQIPNNNATPKRVQHWYYCNDRNISECEEKVALSQEAYLLFYEKVKKPNRA</sequence>